<dbReference type="Proteomes" id="UP000821853">
    <property type="component" value="Unassembled WGS sequence"/>
</dbReference>
<dbReference type="EMBL" id="JABSTR010000008">
    <property type="protein sequence ID" value="KAH9377503.1"/>
    <property type="molecule type" value="Genomic_DNA"/>
</dbReference>
<gene>
    <name evidence="1" type="ORF">HPB48_006236</name>
</gene>
<evidence type="ECO:0000313" key="2">
    <source>
        <dbReference type="Proteomes" id="UP000821853"/>
    </source>
</evidence>
<dbReference type="AlphaFoldDB" id="A0A9J6GSU2"/>
<dbReference type="VEuPathDB" id="VectorBase:HLOH_054829"/>
<evidence type="ECO:0000313" key="1">
    <source>
        <dbReference type="EMBL" id="KAH9377503.1"/>
    </source>
</evidence>
<proteinExistence type="predicted"/>
<name>A0A9J6GSU2_HAELO</name>
<accession>A0A9J6GSU2</accession>
<organism evidence="1 2">
    <name type="scientific">Haemaphysalis longicornis</name>
    <name type="common">Bush tick</name>
    <dbReference type="NCBI Taxonomy" id="44386"/>
    <lineage>
        <taxon>Eukaryota</taxon>
        <taxon>Metazoa</taxon>
        <taxon>Ecdysozoa</taxon>
        <taxon>Arthropoda</taxon>
        <taxon>Chelicerata</taxon>
        <taxon>Arachnida</taxon>
        <taxon>Acari</taxon>
        <taxon>Parasitiformes</taxon>
        <taxon>Ixodida</taxon>
        <taxon>Ixodoidea</taxon>
        <taxon>Ixodidae</taxon>
        <taxon>Haemaphysalinae</taxon>
        <taxon>Haemaphysalis</taxon>
    </lineage>
</organism>
<reference evidence="1 2" key="1">
    <citation type="journal article" date="2020" name="Cell">
        <title>Large-Scale Comparative Analyses of Tick Genomes Elucidate Their Genetic Diversity and Vector Capacities.</title>
        <authorList>
            <consortium name="Tick Genome and Microbiome Consortium (TIGMIC)"/>
            <person name="Jia N."/>
            <person name="Wang J."/>
            <person name="Shi W."/>
            <person name="Du L."/>
            <person name="Sun Y."/>
            <person name="Zhan W."/>
            <person name="Jiang J.F."/>
            <person name="Wang Q."/>
            <person name="Zhang B."/>
            <person name="Ji P."/>
            <person name="Bell-Sakyi L."/>
            <person name="Cui X.M."/>
            <person name="Yuan T.T."/>
            <person name="Jiang B.G."/>
            <person name="Yang W.F."/>
            <person name="Lam T.T."/>
            <person name="Chang Q.C."/>
            <person name="Ding S.J."/>
            <person name="Wang X.J."/>
            <person name="Zhu J.G."/>
            <person name="Ruan X.D."/>
            <person name="Zhao L."/>
            <person name="Wei J.T."/>
            <person name="Ye R.Z."/>
            <person name="Que T.C."/>
            <person name="Du C.H."/>
            <person name="Zhou Y.H."/>
            <person name="Cheng J.X."/>
            <person name="Dai P.F."/>
            <person name="Guo W.B."/>
            <person name="Han X.H."/>
            <person name="Huang E.J."/>
            <person name="Li L.F."/>
            <person name="Wei W."/>
            <person name="Gao Y.C."/>
            <person name="Liu J.Z."/>
            <person name="Shao H.Z."/>
            <person name="Wang X."/>
            <person name="Wang C.C."/>
            <person name="Yang T.C."/>
            <person name="Huo Q.B."/>
            <person name="Li W."/>
            <person name="Chen H.Y."/>
            <person name="Chen S.E."/>
            <person name="Zhou L.G."/>
            <person name="Ni X.B."/>
            <person name="Tian J.H."/>
            <person name="Sheng Y."/>
            <person name="Liu T."/>
            <person name="Pan Y.S."/>
            <person name="Xia L.Y."/>
            <person name="Li J."/>
            <person name="Zhao F."/>
            <person name="Cao W.C."/>
        </authorList>
    </citation>
    <scope>NUCLEOTIDE SEQUENCE [LARGE SCALE GENOMIC DNA]</scope>
    <source>
        <strain evidence="1">HaeL-2018</strain>
    </source>
</reference>
<protein>
    <submittedName>
        <fullName evidence="1">Uncharacterized protein</fullName>
    </submittedName>
</protein>
<keyword evidence="2" id="KW-1185">Reference proteome</keyword>
<comment type="caution">
    <text evidence="1">The sequence shown here is derived from an EMBL/GenBank/DDBJ whole genome shotgun (WGS) entry which is preliminary data.</text>
</comment>
<sequence>MNNLLCDVPDGQEVIVDAVQAEDNTWIVTLVWIGLRPAKPRVGDNENLLTKGNQEERRRPETINNCRHGDTRQCWRRGNTPNVGPGSPLTQPSNTIYKNIKGAIVQVMECIGTSEVQERAVSRKVKFTGEGFYKKGTMFPAYLNEVLREGDTVFLDYNGGVNGRNEEIRCDLVWQGRRPKEIRQMSPEEFRQSLQKDTQDGENVFCVEDIETEAERGVT</sequence>